<name>A0A974CYE1_XENLA</name>
<gene>
    <name evidence="1" type="ORF">XELAEV_18027795mg</name>
</gene>
<dbReference type="AlphaFoldDB" id="A0A974CYE1"/>
<evidence type="ECO:0000313" key="1">
    <source>
        <dbReference type="EMBL" id="OCT80982.1"/>
    </source>
</evidence>
<sequence length="84" mass="9909">MFSVLSKKHLVQNLVCCHKSSSYCLCFVLFFSQGWRFCVWQPFCVDVLTILFANIHSVRYYSNMRSCYSQTKVKKLYHGNTSLH</sequence>
<protein>
    <submittedName>
        <fullName evidence="1">Uncharacterized protein</fullName>
    </submittedName>
</protein>
<organism evidence="1 2">
    <name type="scientific">Xenopus laevis</name>
    <name type="common">African clawed frog</name>
    <dbReference type="NCBI Taxonomy" id="8355"/>
    <lineage>
        <taxon>Eukaryota</taxon>
        <taxon>Metazoa</taxon>
        <taxon>Chordata</taxon>
        <taxon>Craniata</taxon>
        <taxon>Vertebrata</taxon>
        <taxon>Euteleostomi</taxon>
        <taxon>Amphibia</taxon>
        <taxon>Batrachia</taxon>
        <taxon>Anura</taxon>
        <taxon>Pipoidea</taxon>
        <taxon>Pipidae</taxon>
        <taxon>Xenopodinae</taxon>
        <taxon>Xenopus</taxon>
        <taxon>Xenopus</taxon>
    </lineage>
</organism>
<reference evidence="2" key="1">
    <citation type="journal article" date="2016" name="Nature">
        <title>Genome evolution in the allotetraploid frog Xenopus laevis.</title>
        <authorList>
            <person name="Session A.M."/>
            <person name="Uno Y."/>
            <person name="Kwon T."/>
            <person name="Chapman J.A."/>
            <person name="Toyoda A."/>
            <person name="Takahashi S."/>
            <person name="Fukui A."/>
            <person name="Hikosaka A."/>
            <person name="Suzuki A."/>
            <person name="Kondo M."/>
            <person name="van Heeringen S.J."/>
            <person name="Quigley I."/>
            <person name="Heinz S."/>
            <person name="Ogino H."/>
            <person name="Ochi H."/>
            <person name="Hellsten U."/>
            <person name="Lyons J.B."/>
            <person name="Simakov O."/>
            <person name="Putnam N."/>
            <person name="Stites J."/>
            <person name="Kuroki Y."/>
            <person name="Tanaka T."/>
            <person name="Michiue T."/>
            <person name="Watanabe M."/>
            <person name="Bogdanovic O."/>
            <person name="Lister R."/>
            <person name="Georgiou G."/>
            <person name="Paranjpe S.S."/>
            <person name="van Kruijsbergen I."/>
            <person name="Shu S."/>
            <person name="Carlson J."/>
            <person name="Kinoshita T."/>
            <person name="Ohta Y."/>
            <person name="Mawaribuchi S."/>
            <person name="Jenkins J."/>
            <person name="Grimwood J."/>
            <person name="Schmutz J."/>
            <person name="Mitros T."/>
            <person name="Mozaffari S.V."/>
            <person name="Suzuki Y."/>
            <person name="Haramoto Y."/>
            <person name="Yamamoto T.S."/>
            <person name="Takagi C."/>
            <person name="Heald R."/>
            <person name="Miller K."/>
            <person name="Haudenschild C."/>
            <person name="Kitzman J."/>
            <person name="Nakayama T."/>
            <person name="Izutsu Y."/>
            <person name="Robert J."/>
            <person name="Fortriede J."/>
            <person name="Burns K."/>
            <person name="Lotay V."/>
            <person name="Karimi K."/>
            <person name="Yasuoka Y."/>
            <person name="Dichmann D.S."/>
            <person name="Flajnik M.F."/>
            <person name="Houston D.W."/>
            <person name="Shendure J."/>
            <person name="DuPasquier L."/>
            <person name="Vize P.D."/>
            <person name="Zorn A.M."/>
            <person name="Ito M."/>
            <person name="Marcotte E.M."/>
            <person name="Wallingford J.B."/>
            <person name="Ito Y."/>
            <person name="Asashima M."/>
            <person name="Ueno N."/>
            <person name="Matsuda Y."/>
            <person name="Veenstra G.J."/>
            <person name="Fujiyama A."/>
            <person name="Harland R.M."/>
            <person name="Taira M."/>
            <person name="Rokhsar D.S."/>
        </authorList>
    </citation>
    <scope>NUCLEOTIDE SEQUENCE [LARGE SCALE GENOMIC DNA]</scope>
    <source>
        <strain evidence="2">J</strain>
    </source>
</reference>
<evidence type="ECO:0000313" key="2">
    <source>
        <dbReference type="Proteomes" id="UP000694892"/>
    </source>
</evidence>
<dbReference type="EMBL" id="CM004474">
    <property type="protein sequence ID" value="OCT80982.1"/>
    <property type="molecule type" value="Genomic_DNA"/>
</dbReference>
<accession>A0A974CYE1</accession>
<proteinExistence type="predicted"/>
<dbReference type="Proteomes" id="UP000694892">
    <property type="component" value="Chromosome 5L"/>
</dbReference>